<feature type="region of interest" description="Disordered" evidence="1">
    <location>
        <begin position="63"/>
        <end position="114"/>
    </location>
</feature>
<keyword evidence="3" id="KW-1185">Reference proteome</keyword>
<dbReference type="EMBL" id="DF977500">
    <property type="protein sequence ID" value="GAP90843.1"/>
    <property type="molecule type" value="Genomic_DNA"/>
</dbReference>
<name>A0A1W2TQW5_ROSNE</name>
<gene>
    <name evidence="2" type="ORF">SAMD00023353_5500220</name>
</gene>
<evidence type="ECO:0000313" key="2">
    <source>
        <dbReference type="EMBL" id="GAP90843.1"/>
    </source>
</evidence>
<dbReference type="Proteomes" id="UP000054516">
    <property type="component" value="Unassembled WGS sequence"/>
</dbReference>
<accession>A0A1W2TQW5</accession>
<evidence type="ECO:0000256" key="1">
    <source>
        <dbReference type="SAM" id="MobiDB-lite"/>
    </source>
</evidence>
<proteinExistence type="predicted"/>
<organism evidence="2">
    <name type="scientific">Rosellinia necatrix</name>
    <name type="common">White root-rot fungus</name>
    <dbReference type="NCBI Taxonomy" id="77044"/>
    <lineage>
        <taxon>Eukaryota</taxon>
        <taxon>Fungi</taxon>
        <taxon>Dikarya</taxon>
        <taxon>Ascomycota</taxon>
        <taxon>Pezizomycotina</taxon>
        <taxon>Sordariomycetes</taxon>
        <taxon>Xylariomycetidae</taxon>
        <taxon>Xylariales</taxon>
        <taxon>Xylariaceae</taxon>
        <taxon>Rosellinia</taxon>
    </lineage>
</organism>
<sequence>MENNTTQYLPLLPLPLEADGTRIANAMQGTAQGNNNYNNNNNTQADADVDHLRGLFASQLSLASSKQRRRQQQQQRRRERATRQMRNVFCPTAAASRRGSGSGSGSGGAVGAVGAGRLTPGRVRVLWRSHVQALALDDAYEVYLHWTRTGLLDYAVLGRRDRPVRDIADVMRFARAYGLDDRVRRAAAHLSRRRRNSAPA</sequence>
<protein>
    <submittedName>
        <fullName evidence="2">Uncharacterized protein</fullName>
    </submittedName>
</protein>
<feature type="compositionally biased region" description="Basic residues" evidence="1">
    <location>
        <begin position="66"/>
        <end position="80"/>
    </location>
</feature>
<feature type="compositionally biased region" description="Gly residues" evidence="1">
    <location>
        <begin position="100"/>
        <end position="114"/>
    </location>
</feature>
<reference evidence="2" key="1">
    <citation type="submission" date="2016-03" db="EMBL/GenBank/DDBJ databases">
        <title>Draft genome sequence of Rosellinia necatrix.</title>
        <authorList>
            <person name="Kanematsu S."/>
        </authorList>
    </citation>
    <scope>NUCLEOTIDE SEQUENCE [LARGE SCALE GENOMIC DNA]</scope>
    <source>
        <strain evidence="2">W97</strain>
    </source>
</reference>
<dbReference type="AlphaFoldDB" id="A0A1W2TQW5"/>
<evidence type="ECO:0000313" key="3">
    <source>
        <dbReference type="Proteomes" id="UP000054516"/>
    </source>
</evidence>